<evidence type="ECO:0000256" key="1">
    <source>
        <dbReference type="PROSITE-ProRule" id="PRU00176"/>
    </source>
</evidence>
<organism evidence="3 4">
    <name type="scientific">Prorocentrum cordatum</name>
    <dbReference type="NCBI Taxonomy" id="2364126"/>
    <lineage>
        <taxon>Eukaryota</taxon>
        <taxon>Sar</taxon>
        <taxon>Alveolata</taxon>
        <taxon>Dinophyceae</taxon>
        <taxon>Prorocentrales</taxon>
        <taxon>Prorocentraceae</taxon>
        <taxon>Prorocentrum</taxon>
    </lineage>
</organism>
<evidence type="ECO:0000313" key="3">
    <source>
        <dbReference type="EMBL" id="CAK0860362.1"/>
    </source>
</evidence>
<dbReference type="PROSITE" id="PS50102">
    <property type="entry name" value="RRM"/>
    <property type="match status" value="1"/>
</dbReference>
<dbReference type="InterPro" id="IPR035979">
    <property type="entry name" value="RBD_domain_sf"/>
</dbReference>
<dbReference type="InterPro" id="IPR000504">
    <property type="entry name" value="RRM_dom"/>
</dbReference>
<feature type="domain" description="RRM" evidence="2">
    <location>
        <begin position="37"/>
        <end position="130"/>
    </location>
</feature>
<proteinExistence type="predicted"/>
<dbReference type="SUPFAM" id="SSF54928">
    <property type="entry name" value="RNA-binding domain, RBD"/>
    <property type="match status" value="1"/>
</dbReference>
<dbReference type="Proteomes" id="UP001189429">
    <property type="component" value="Unassembled WGS sequence"/>
</dbReference>
<keyword evidence="1" id="KW-0694">RNA-binding</keyword>
<gene>
    <name evidence="3" type="ORF">PCOR1329_LOCUS49361</name>
</gene>
<evidence type="ECO:0000259" key="2">
    <source>
        <dbReference type="PROSITE" id="PS50102"/>
    </source>
</evidence>
<dbReference type="Gene3D" id="3.30.70.330">
    <property type="match status" value="1"/>
</dbReference>
<dbReference type="Pfam" id="PF00076">
    <property type="entry name" value="RRM_1"/>
    <property type="match status" value="1"/>
</dbReference>
<sequence length="334" mass="36554">MWRAASESRPLFRRPALDALVESWTPPPLAAPPSADRSIVLSNLPPDATEEAVRGALAPCGPVRSVELCPEWLEDLQPESCRQEPPEYSPLYAIVEFEDREGRDRACMDAPRVFGVLFKEVRVRVQKSRDPEVKPKTKKKVVTRPAYPQNVQLKRTLLLQGLPWSLEPWKLLAGCARALTAADRGRCVFRALNSAALGGRGALVGPLRVEVDGDEVRQAPDQTVLPGSGLGVTNLVLRFQSFEQAYAGRQLLGGLQLGGRQVRCGFPPWRPSCRERDSSGQPLPEPVLVDLPLDGRGARYNCPSDDPLRLFGVPAALAAGHSLVTGGRQRCHQA</sequence>
<reference evidence="3" key="1">
    <citation type="submission" date="2023-10" db="EMBL/GenBank/DDBJ databases">
        <authorList>
            <person name="Chen Y."/>
            <person name="Shah S."/>
            <person name="Dougan E. K."/>
            <person name="Thang M."/>
            <person name="Chan C."/>
        </authorList>
    </citation>
    <scope>NUCLEOTIDE SEQUENCE [LARGE SCALE GENOMIC DNA]</scope>
</reference>
<dbReference type="InterPro" id="IPR012677">
    <property type="entry name" value="Nucleotide-bd_a/b_plait_sf"/>
</dbReference>
<dbReference type="CDD" id="cd00590">
    <property type="entry name" value="RRM_SF"/>
    <property type="match status" value="1"/>
</dbReference>
<keyword evidence="4" id="KW-1185">Reference proteome</keyword>
<accession>A0ABN9UL32</accession>
<evidence type="ECO:0000313" key="4">
    <source>
        <dbReference type="Proteomes" id="UP001189429"/>
    </source>
</evidence>
<comment type="caution">
    <text evidence="3">The sequence shown here is derived from an EMBL/GenBank/DDBJ whole genome shotgun (WGS) entry which is preliminary data.</text>
</comment>
<protein>
    <recommendedName>
        <fullName evidence="2">RRM domain-containing protein</fullName>
    </recommendedName>
</protein>
<dbReference type="SMART" id="SM00360">
    <property type="entry name" value="RRM"/>
    <property type="match status" value="1"/>
</dbReference>
<dbReference type="EMBL" id="CAUYUJ010015971">
    <property type="protein sequence ID" value="CAK0860362.1"/>
    <property type="molecule type" value="Genomic_DNA"/>
</dbReference>
<name>A0ABN9UL32_9DINO</name>